<reference evidence="3" key="1">
    <citation type="submission" date="2017-01" db="EMBL/GenBank/DDBJ databases">
        <authorList>
            <person name="Varghese N."/>
            <person name="Submissions S."/>
        </authorList>
    </citation>
    <scope>NUCLEOTIDE SEQUENCE [LARGE SCALE GENOMIC DNA]</scope>
    <source>
        <strain evidence="3">DSM 29430</strain>
    </source>
</reference>
<sequence>MERFDLFLPPDLRRATEQAARAADISPGDLIRRALAADLRRRACPAKTPNRADEQLLGPLRVLLARDFAAARSWDELTARLRAKGYALHEAGGGLALHSHPEGLRLCKASELGHSCGALMRRYGAPFPGHAHHHLAARLLDTQTPPPRMWDGGGDADDDDFQVIEDD</sequence>
<gene>
    <name evidence="2" type="ORF">SAMN05421759_104312</name>
</gene>
<dbReference type="AlphaFoldDB" id="A0A1N7MGR7"/>
<accession>A0A1N7MGR7</accession>
<dbReference type="Proteomes" id="UP000186684">
    <property type="component" value="Unassembled WGS sequence"/>
</dbReference>
<protein>
    <recommendedName>
        <fullName evidence="4">Ribbon-helix-helix protein, copG family</fullName>
    </recommendedName>
</protein>
<dbReference type="EMBL" id="FTOQ01000004">
    <property type="protein sequence ID" value="SIS85305.1"/>
    <property type="molecule type" value="Genomic_DNA"/>
</dbReference>
<dbReference type="STRING" id="633194.SAMN05421759_104312"/>
<evidence type="ECO:0008006" key="4">
    <source>
        <dbReference type="Google" id="ProtNLM"/>
    </source>
</evidence>
<keyword evidence="3" id="KW-1185">Reference proteome</keyword>
<evidence type="ECO:0000313" key="2">
    <source>
        <dbReference type="EMBL" id="SIS85305.1"/>
    </source>
</evidence>
<proteinExistence type="predicted"/>
<evidence type="ECO:0000256" key="1">
    <source>
        <dbReference type="SAM" id="MobiDB-lite"/>
    </source>
</evidence>
<dbReference type="RefSeq" id="WP_076447845.1">
    <property type="nucleotide sequence ID" value="NZ_FTOQ01000004.1"/>
</dbReference>
<name>A0A1N7MGR7_9RHOB</name>
<organism evidence="2 3">
    <name type="scientific">Roseivivax lentus</name>
    <dbReference type="NCBI Taxonomy" id="633194"/>
    <lineage>
        <taxon>Bacteria</taxon>
        <taxon>Pseudomonadati</taxon>
        <taxon>Pseudomonadota</taxon>
        <taxon>Alphaproteobacteria</taxon>
        <taxon>Rhodobacterales</taxon>
        <taxon>Roseobacteraceae</taxon>
        <taxon>Roseivivax</taxon>
    </lineage>
</organism>
<evidence type="ECO:0000313" key="3">
    <source>
        <dbReference type="Proteomes" id="UP000186684"/>
    </source>
</evidence>
<feature type="compositionally biased region" description="Acidic residues" evidence="1">
    <location>
        <begin position="154"/>
        <end position="167"/>
    </location>
</feature>
<dbReference type="CDD" id="cd21631">
    <property type="entry name" value="RHH_CopG_NikR-like"/>
    <property type="match status" value="1"/>
</dbReference>
<feature type="region of interest" description="Disordered" evidence="1">
    <location>
        <begin position="142"/>
        <end position="167"/>
    </location>
</feature>